<dbReference type="PANTHER" id="PTHR11214:SF314">
    <property type="entry name" value="HEXOSYLTRANSFERASE"/>
    <property type="match status" value="1"/>
</dbReference>
<dbReference type="InterPro" id="IPR002659">
    <property type="entry name" value="Glyco_trans_31"/>
</dbReference>
<dbReference type="GO" id="GO:0006493">
    <property type="term" value="P:protein O-linked glycosylation"/>
    <property type="evidence" value="ECO:0007669"/>
    <property type="project" value="TreeGrafter"/>
</dbReference>
<dbReference type="Gene3D" id="3.90.550.50">
    <property type="match status" value="1"/>
</dbReference>
<accession>A0A9Q1BXF3</accession>
<dbReference type="AlphaFoldDB" id="A0A9Q1BXF3"/>
<keyword evidence="9" id="KW-0472">Membrane</keyword>
<evidence type="ECO:0000313" key="13">
    <source>
        <dbReference type="Proteomes" id="UP001152320"/>
    </source>
</evidence>
<evidence type="ECO:0000256" key="7">
    <source>
        <dbReference type="ARBA" id="ARBA00022989"/>
    </source>
</evidence>
<keyword evidence="10" id="KW-0325">Glycoprotein</keyword>
<dbReference type="EC" id="2.4.1.-" evidence="11"/>
<organism evidence="12 13">
    <name type="scientific">Holothuria leucospilota</name>
    <name type="common">Black long sea cucumber</name>
    <name type="synonym">Mertensiothuria leucospilota</name>
    <dbReference type="NCBI Taxonomy" id="206669"/>
    <lineage>
        <taxon>Eukaryota</taxon>
        <taxon>Metazoa</taxon>
        <taxon>Echinodermata</taxon>
        <taxon>Eleutherozoa</taxon>
        <taxon>Echinozoa</taxon>
        <taxon>Holothuroidea</taxon>
        <taxon>Aspidochirotacea</taxon>
        <taxon>Aspidochirotida</taxon>
        <taxon>Holothuriidae</taxon>
        <taxon>Holothuria</taxon>
    </lineage>
</organism>
<keyword evidence="3 11" id="KW-0328">Glycosyltransferase</keyword>
<evidence type="ECO:0000256" key="1">
    <source>
        <dbReference type="ARBA" id="ARBA00004323"/>
    </source>
</evidence>
<evidence type="ECO:0000256" key="11">
    <source>
        <dbReference type="RuleBase" id="RU363063"/>
    </source>
</evidence>
<evidence type="ECO:0000256" key="6">
    <source>
        <dbReference type="ARBA" id="ARBA00022968"/>
    </source>
</evidence>
<dbReference type="Proteomes" id="UP001152320">
    <property type="component" value="Chromosome 10"/>
</dbReference>
<dbReference type="OrthoDB" id="5512589at2759"/>
<dbReference type="GO" id="GO:0000139">
    <property type="term" value="C:Golgi membrane"/>
    <property type="evidence" value="ECO:0007669"/>
    <property type="project" value="UniProtKB-SubCell"/>
</dbReference>
<keyword evidence="6" id="KW-0735">Signal-anchor</keyword>
<proteinExistence type="inferred from homology"/>
<evidence type="ECO:0000256" key="3">
    <source>
        <dbReference type="ARBA" id="ARBA00022676"/>
    </source>
</evidence>
<dbReference type="Pfam" id="PF01762">
    <property type="entry name" value="Galactosyl_T"/>
    <property type="match status" value="1"/>
</dbReference>
<comment type="caution">
    <text evidence="12">The sequence shown here is derived from an EMBL/GenBank/DDBJ whole genome shotgun (WGS) entry which is preliminary data.</text>
</comment>
<evidence type="ECO:0000256" key="2">
    <source>
        <dbReference type="ARBA" id="ARBA00008661"/>
    </source>
</evidence>
<keyword evidence="4" id="KW-0808">Transferase</keyword>
<name>A0A9Q1BXF3_HOLLE</name>
<evidence type="ECO:0000256" key="10">
    <source>
        <dbReference type="ARBA" id="ARBA00023180"/>
    </source>
</evidence>
<reference evidence="12" key="1">
    <citation type="submission" date="2021-10" db="EMBL/GenBank/DDBJ databases">
        <title>Tropical sea cucumber genome reveals ecological adaptation and Cuvierian tubules defense mechanism.</title>
        <authorList>
            <person name="Chen T."/>
        </authorList>
    </citation>
    <scope>NUCLEOTIDE SEQUENCE</scope>
    <source>
        <strain evidence="12">Nanhai2018</strain>
        <tissue evidence="12">Muscle</tissue>
    </source>
</reference>
<keyword evidence="5" id="KW-0812">Transmembrane</keyword>
<comment type="subcellular location">
    <subcellularLocation>
        <location evidence="1 11">Golgi apparatus membrane</location>
        <topology evidence="1 11">Single-pass type II membrane protein</topology>
    </subcellularLocation>
</comment>
<dbReference type="EMBL" id="JAIZAY010000010">
    <property type="protein sequence ID" value="KAJ8034433.1"/>
    <property type="molecule type" value="Genomic_DNA"/>
</dbReference>
<sequence>MEDFVDTYMNLTLKTIMGMKWMSTFCAQAKFMMKTDDDMYVSYGNIIKYLDQSQKANFMTGYVMHGGPIRNPKSKWYMPKKSYPGSKYPPFCSGTGYILSGDVPPKVYFTSLSTPYLYLEDVYVAVMGFGLNCILSPRTIRNFIIGGLHTPCAIIEESLQHMG</sequence>
<keyword evidence="13" id="KW-1185">Reference proteome</keyword>
<comment type="similarity">
    <text evidence="2 11">Belongs to the glycosyltransferase 31 family.</text>
</comment>
<evidence type="ECO:0000256" key="5">
    <source>
        <dbReference type="ARBA" id="ARBA00022692"/>
    </source>
</evidence>
<protein>
    <recommendedName>
        <fullName evidence="11">Hexosyltransferase</fullName>
        <ecNumber evidence="11">2.4.1.-</ecNumber>
    </recommendedName>
</protein>
<evidence type="ECO:0000313" key="12">
    <source>
        <dbReference type="EMBL" id="KAJ8034433.1"/>
    </source>
</evidence>
<evidence type="ECO:0000256" key="8">
    <source>
        <dbReference type="ARBA" id="ARBA00023034"/>
    </source>
</evidence>
<dbReference type="FunFam" id="3.90.550.50:FF:000001">
    <property type="entry name" value="Hexosyltransferase"/>
    <property type="match status" value="1"/>
</dbReference>
<evidence type="ECO:0000256" key="4">
    <source>
        <dbReference type="ARBA" id="ARBA00022679"/>
    </source>
</evidence>
<gene>
    <name evidence="12" type="ORF">HOLleu_21271</name>
</gene>
<dbReference type="PANTHER" id="PTHR11214">
    <property type="entry name" value="BETA-1,3-N-ACETYLGLUCOSAMINYLTRANSFERASE"/>
    <property type="match status" value="1"/>
</dbReference>
<keyword evidence="7" id="KW-1133">Transmembrane helix</keyword>
<dbReference type="GO" id="GO:0016758">
    <property type="term" value="F:hexosyltransferase activity"/>
    <property type="evidence" value="ECO:0007669"/>
    <property type="project" value="InterPro"/>
</dbReference>
<keyword evidence="8 11" id="KW-0333">Golgi apparatus</keyword>
<evidence type="ECO:0000256" key="9">
    <source>
        <dbReference type="ARBA" id="ARBA00023136"/>
    </source>
</evidence>